<comment type="similarity">
    <text evidence="1">Belongs to the SLBP family.</text>
</comment>
<feature type="region of interest" description="Disordered" evidence="3">
    <location>
        <begin position="1"/>
        <end position="82"/>
    </location>
</feature>
<dbReference type="AlphaFoldDB" id="A0A8T1WVU1"/>
<name>A0A8T1WVU1_9STRA</name>
<dbReference type="GO" id="GO:0071204">
    <property type="term" value="C:histone pre-mRNA 3'end processing complex"/>
    <property type="evidence" value="ECO:0007669"/>
    <property type="project" value="TreeGrafter"/>
</dbReference>
<dbReference type="FunFam" id="1.10.8.1120:FF:000001">
    <property type="entry name" value="Histone RNA hairpin-binding protein-like"/>
    <property type="match status" value="1"/>
</dbReference>
<feature type="region of interest" description="Disordered" evidence="3">
    <location>
        <begin position="142"/>
        <end position="222"/>
    </location>
</feature>
<evidence type="ECO:0000259" key="4">
    <source>
        <dbReference type="Pfam" id="PF15247"/>
    </source>
</evidence>
<dbReference type="GO" id="GO:0005737">
    <property type="term" value="C:cytoplasm"/>
    <property type="evidence" value="ECO:0007669"/>
    <property type="project" value="TreeGrafter"/>
</dbReference>
<dbReference type="GO" id="GO:0003729">
    <property type="term" value="F:mRNA binding"/>
    <property type="evidence" value="ECO:0007669"/>
    <property type="project" value="InterPro"/>
</dbReference>
<gene>
    <name evidence="5" type="ORF">PHYBOEH_000499</name>
</gene>
<feature type="compositionally biased region" description="Basic and acidic residues" evidence="3">
    <location>
        <begin position="160"/>
        <end position="169"/>
    </location>
</feature>
<evidence type="ECO:0000256" key="1">
    <source>
        <dbReference type="ARBA" id="ARBA00006151"/>
    </source>
</evidence>
<dbReference type="GO" id="GO:0051028">
    <property type="term" value="P:mRNA transport"/>
    <property type="evidence" value="ECO:0007669"/>
    <property type="project" value="TreeGrafter"/>
</dbReference>
<dbReference type="OrthoDB" id="265795at2759"/>
<evidence type="ECO:0000313" key="5">
    <source>
        <dbReference type="EMBL" id="KAG7397566.1"/>
    </source>
</evidence>
<feature type="compositionally biased region" description="Basic and acidic residues" evidence="3">
    <location>
        <begin position="61"/>
        <end position="72"/>
    </location>
</feature>
<keyword evidence="6" id="KW-1185">Reference proteome</keyword>
<dbReference type="InterPro" id="IPR026502">
    <property type="entry name" value="SLBP1/SLBP2"/>
</dbReference>
<feature type="compositionally biased region" description="Acidic residues" evidence="3">
    <location>
        <begin position="206"/>
        <end position="222"/>
    </location>
</feature>
<dbReference type="Pfam" id="PF15247">
    <property type="entry name" value="SLBP_RNA_bind"/>
    <property type="match status" value="1"/>
</dbReference>
<dbReference type="GO" id="GO:0006398">
    <property type="term" value="P:mRNA 3'-end processing by stem-loop binding and cleavage"/>
    <property type="evidence" value="ECO:0007669"/>
    <property type="project" value="TreeGrafter"/>
</dbReference>
<dbReference type="InterPro" id="IPR029344">
    <property type="entry name" value="SLBP_RNA_bind"/>
</dbReference>
<evidence type="ECO:0000313" key="6">
    <source>
        <dbReference type="Proteomes" id="UP000693981"/>
    </source>
</evidence>
<proteinExistence type="inferred from homology"/>
<dbReference type="Proteomes" id="UP000693981">
    <property type="component" value="Unassembled WGS sequence"/>
</dbReference>
<sequence length="222" mass="24982">MKRGAEAMSDAGSERSNRDGNRHWRRPSGDHKRMRRTDERRTGDSRSRSQSTTTSSPKVRTLADEKETDPHRLAQRQKQIDYGKNTIGYDRYCAQVPRHARRPGKHPMTPDKTARMGKKVFDGVVRKWRQALHKYDPPELTETIKNAQLAPASDTTTGEDASRATKPEADASVSGVPAESVVEKNLTPISGASKEESPPSRSIYENFDEDNFDEDDSDDDLL</sequence>
<keyword evidence="2" id="KW-0694">RNA-binding</keyword>
<organism evidence="5 6">
    <name type="scientific">Phytophthora boehmeriae</name>
    <dbReference type="NCBI Taxonomy" id="109152"/>
    <lineage>
        <taxon>Eukaryota</taxon>
        <taxon>Sar</taxon>
        <taxon>Stramenopiles</taxon>
        <taxon>Oomycota</taxon>
        <taxon>Peronosporomycetes</taxon>
        <taxon>Peronosporales</taxon>
        <taxon>Peronosporaceae</taxon>
        <taxon>Phytophthora</taxon>
    </lineage>
</organism>
<dbReference type="PANTHER" id="PTHR17408">
    <property type="entry name" value="HISTONE RNA HAIRPIN-BINDING PROTEIN"/>
    <property type="match status" value="1"/>
</dbReference>
<feature type="region of interest" description="Disordered" evidence="3">
    <location>
        <begin position="94"/>
        <end position="118"/>
    </location>
</feature>
<feature type="domain" description="Histone RNA hairpin-binding protein RNA-binding" evidence="4">
    <location>
        <begin position="68"/>
        <end position="137"/>
    </location>
</feature>
<dbReference type="GO" id="GO:0071207">
    <property type="term" value="F:histone pre-mRNA stem-loop binding"/>
    <property type="evidence" value="ECO:0007669"/>
    <property type="project" value="TreeGrafter"/>
</dbReference>
<accession>A0A8T1WVU1</accession>
<feature type="compositionally biased region" description="Basic and acidic residues" evidence="3">
    <location>
        <begin position="108"/>
        <end position="118"/>
    </location>
</feature>
<feature type="compositionally biased region" description="Basic and acidic residues" evidence="3">
    <location>
        <begin position="12"/>
        <end position="47"/>
    </location>
</feature>
<reference evidence="5" key="1">
    <citation type="submission" date="2021-02" db="EMBL/GenBank/DDBJ databases">
        <authorList>
            <person name="Palmer J.M."/>
        </authorList>
    </citation>
    <scope>NUCLEOTIDE SEQUENCE</scope>
    <source>
        <strain evidence="5">SCRP23</strain>
    </source>
</reference>
<comment type="caution">
    <text evidence="5">The sequence shown here is derived from an EMBL/GenBank/DDBJ whole genome shotgun (WGS) entry which is preliminary data.</text>
</comment>
<dbReference type="EMBL" id="JAGDFL010000108">
    <property type="protein sequence ID" value="KAG7397566.1"/>
    <property type="molecule type" value="Genomic_DNA"/>
</dbReference>
<evidence type="ECO:0000256" key="3">
    <source>
        <dbReference type="SAM" id="MobiDB-lite"/>
    </source>
</evidence>
<dbReference type="PANTHER" id="PTHR17408:SF0">
    <property type="entry name" value="HISTONE RNA HAIRPIN-BINDING PROTEIN"/>
    <property type="match status" value="1"/>
</dbReference>
<protein>
    <recommendedName>
        <fullName evidence="4">Histone RNA hairpin-binding protein RNA-binding domain-containing protein</fullName>
    </recommendedName>
</protein>
<evidence type="ECO:0000256" key="2">
    <source>
        <dbReference type="ARBA" id="ARBA00022884"/>
    </source>
</evidence>